<name>A0A166CRD6_9AGAM</name>
<dbReference type="Pfam" id="PF08620">
    <property type="entry name" value="RPAP1_C"/>
    <property type="match status" value="1"/>
</dbReference>
<dbReference type="EMBL" id="KV417625">
    <property type="protein sequence ID" value="KZP13924.1"/>
    <property type="molecule type" value="Genomic_DNA"/>
</dbReference>
<dbReference type="InterPro" id="IPR039913">
    <property type="entry name" value="RPAP1/Rba50"/>
</dbReference>
<accession>A0A166CRD6</accession>
<dbReference type="PANTHER" id="PTHR21483:SF18">
    <property type="entry name" value="RNA POLYMERASE II-ASSOCIATED PROTEIN 1"/>
    <property type="match status" value="1"/>
</dbReference>
<feature type="compositionally biased region" description="Polar residues" evidence="1">
    <location>
        <begin position="105"/>
        <end position="118"/>
    </location>
</feature>
<dbReference type="Proteomes" id="UP000076532">
    <property type="component" value="Unassembled WGS sequence"/>
</dbReference>
<dbReference type="Pfam" id="PF25766">
    <property type="entry name" value="TPR_RPAP1"/>
    <property type="match status" value="1"/>
</dbReference>
<dbReference type="PANTHER" id="PTHR21483">
    <property type="entry name" value="RNA POLYMERASE II-ASSOCIATED PROTEIN 1"/>
    <property type="match status" value="1"/>
</dbReference>
<dbReference type="InterPro" id="IPR057989">
    <property type="entry name" value="TPR_RPAP1/MINIYO-like"/>
</dbReference>
<gene>
    <name evidence="4" type="ORF">FIBSPDRAFT_120068</name>
</gene>
<evidence type="ECO:0000259" key="3">
    <source>
        <dbReference type="Pfam" id="PF25766"/>
    </source>
</evidence>
<dbReference type="AlphaFoldDB" id="A0A166CRD6"/>
<dbReference type="InterPro" id="IPR013929">
    <property type="entry name" value="RPAP1_C"/>
</dbReference>
<dbReference type="OrthoDB" id="348201at2759"/>
<sequence length="1125" mass="122155">MQTLPPCKLLRPLQKLDLQPYKVRRPCSCRCAHLIYSPAPYSALQRASSPPSALSQPGTRPSSRADRRLRFADITPNDVHVYESAPSSPKRKPFALLSPLDDPDPSTTTSLGTFSASTLPPPSSSLEKHPETGTPEDIRRRFFPNAPAFDPNLAWMDPAISSGVPAGPESTDLRFDLTGTPISPAMAAELPTHLGLHHHGDPALRAGYTLDDLFLLSRSTVPAQRSVILDVLARLVHKLGKGLVPELKGREEELRKRVLAAGVEAMGERGNVGARAVEIIWECLVGWDDAADVDGVELGSSGDGHAISSLPLESFLDQIATSLAHGSLPRHSLTQLLAIIHRLAKHTNAIADSITATPNLVPAVLRTYLLTPYPPNEDQALPDPAALHLLATLARASRANALTLTDPADALLRFLTTLPPASAYTPALATALLGSTLTLYTALARYGLYAHIATIASTHFASLTAYILSTECSSQSLTHAWVELVESWITCAIDPHATTPEHEILWTQVVAWDWAGDMSELKGQLRVEGDAQTLWAGVWRAQAAWLEGARVNGERGGEEERAVAVRALQGGFEDGNDKVVLTHALDGMQAAFRSPEINADAIGDLAAHARVVSAAIRLWLSTLPNATTAPPSPPYALPFSDLSQLAATLVAHPLWNLAPSPSVQVHLRSLSGLLALYIRLSRVLPGISQDLWMAQGLSVLCRLVPGDEEIGTQLLDDIINFITREFTATRGLNAPPIVWERGGMDVIKPFMTHAVQPDSSVYIGLLNASPRSIKLATTQCVPRRRAPGSGHGLPLASDWVLTPLDHLLRSATSPVLQAMPSTWNASETEVARASLLLAKVVKEVLGRFGLGAQGMGRAETVFGCMKVFMLEHDQPQGDDGDVEVFRDAVVERLMEELLAPFAAASDSARAPVQFGLGDDLEKAAARFLGASTPFYQYYTDFVALYDSVSFSHPIFARLLLPPTSMRYAPDYRKHLWSDFGHVLRSVKTPIEQVITQDVREYLWPVETDNLILASYLQALIKGPLEGFLRLVAVHHIAHNIWPDLGGGEEIERAKKFVKAIAEQGDGPAVREVLRYRQDGRDNPLLVPPACFAQGGDWKGGRMEFIGRCIGEDMRSRLAVVFDEAL</sequence>
<dbReference type="GO" id="GO:0006366">
    <property type="term" value="P:transcription by RNA polymerase II"/>
    <property type="evidence" value="ECO:0007669"/>
    <property type="project" value="InterPro"/>
</dbReference>
<feature type="domain" description="RPAP1/MINIYO-like TPR repeats" evidence="3">
    <location>
        <begin position="932"/>
        <end position="1038"/>
    </location>
</feature>
<keyword evidence="5" id="KW-1185">Reference proteome</keyword>
<feature type="domain" description="RPAP1 C-terminal" evidence="2">
    <location>
        <begin position="172"/>
        <end position="239"/>
    </location>
</feature>
<organism evidence="4 5">
    <name type="scientific">Athelia psychrophila</name>
    <dbReference type="NCBI Taxonomy" id="1759441"/>
    <lineage>
        <taxon>Eukaryota</taxon>
        <taxon>Fungi</taxon>
        <taxon>Dikarya</taxon>
        <taxon>Basidiomycota</taxon>
        <taxon>Agaricomycotina</taxon>
        <taxon>Agaricomycetes</taxon>
        <taxon>Agaricomycetidae</taxon>
        <taxon>Atheliales</taxon>
        <taxon>Atheliaceae</taxon>
        <taxon>Athelia</taxon>
    </lineage>
</organism>
<evidence type="ECO:0000259" key="2">
    <source>
        <dbReference type="Pfam" id="PF08620"/>
    </source>
</evidence>
<feature type="compositionally biased region" description="Basic and acidic residues" evidence="1">
    <location>
        <begin position="126"/>
        <end position="137"/>
    </location>
</feature>
<evidence type="ECO:0000313" key="4">
    <source>
        <dbReference type="EMBL" id="KZP13924.1"/>
    </source>
</evidence>
<reference evidence="4 5" key="1">
    <citation type="journal article" date="2016" name="Mol. Biol. Evol.">
        <title>Comparative Genomics of Early-Diverging Mushroom-Forming Fungi Provides Insights into the Origins of Lignocellulose Decay Capabilities.</title>
        <authorList>
            <person name="Nagy L.G."/>
            <person name="Riley R."/>
            <person name="Tritt A."/>
            <person name="Adam C."/>
            <person name="Daum C."/>
            <person name="Floudas D."/>
            <person name="Sun H."/>
            <person name="Yadav J.S."/>
            <person name="Pangilinan J."/>
            <person name="Larsson K.H."/>
            <person name="Matsuura K."/>
            <person name="Barry K."/>
            <person name="Labutti K."/>
            <person name="Kuo R."/>
            <person name="Ohm R.A."/>
            <person name="Bhattacharya S.S."/>
            <person name="Shirouzu T."/>
            <person name="Yoshinaga Y."/>
            <person name="Martin F.M."/>
            <person name="Grigoriev I.V."/>
            <person name="Hibbett D.S."/>
        </authorList>
    </citation>
    <scope>NUCLEOTIDE SEQUENCE [LARGE SCALE GENOMIC DNA]</scope>
    <source>
        <strain evidence="4 5">CBS 109695</strain>
    </source>
</reference>
<dbReference type="STRING" id="436010.A0A166CRD6"/>
<feature type="region of interest" description="Disordered" evidence="1">
    <location>
        <begin position="45"/>
        <end position="137"/>
    </location>
</feature>
<proteinExistence type="predicted"/>
<evidence type="ECO:0000256" key="1">
    <source>
        <dbReference type="SAM" id="MobiDB-lite"/>
    </source>
</evidence>
<feature type="compositionally biased region" description="Polar residues" evidence="1">
    <location>
        <begin position="45"/>
        <end position="62"/>
    </location>
</feature>
<protein>
    <submittedName>
        <fullName evidence="4">Uncharacterized protein</fullName>
    </submittedName>
</protein>
<evidence type="ECO:0000313" key="5">
    <source>
        <dbReference type="Proteomes" id="UP000076532"/>
    </source>
</evidence>